<name>A0AAV7UNM8_PLEWA</name>
<dbReference type="PROSITE" id="PS50879">
    <property type="entry name" value="RNASE_H_1"/>
    <property type="match status" value="1"/>
</dbReference>
<accession>A0AAV7UNM8</accession>
<dbReference type="InterPro" id="IPR002156">
    <property type="entry name" value="RNaseH_domain"/>
</dbReference>
<dbReference type="EMBL" id="JANPWB010000005">
    <property type="protein sequence ID" value="KAJ1190638.1"/>
    <property type="molecule type" value="Genomic_DNA"/>
</dbReference>
<feature type="domain" description="RNase H type-1" evidence="1">
    <location>
        <begin position="38"/>
        <end position="186"/>
    </location>
</feature>
<dbReference type="GO" id="GO:0003676">
    <property type="term" value="F:nucleic acid binding"/>
    <property type="evidence" value="ECO:0007669"/>
    <property type="project" value="InterPro"/>
</dbReference>
<comment type="caution">
    <text evidence="2">The sequence shown here is derived from an EMBL/GenBank/DDBJ whole genome shotgun (WGS) entry which is preliminary data.</text>
</comment>
<evidence type="ECO:0000313" key="2">
    <source>
        <dbReference type="EMBL" id="KAJ1190638.1"/>
    </source>
</evidence>
<evidence type="ECO:0000313" key="3">
    <source>
        <dbReference type="Proteomes" id="UP001066276"/>
    </source>
</evidence>
<dbReference type="Gene3D" id="3.30.420.10">
    <property type="entry name" value="Ribonuclease H-like superfamily/Ribonuclease H"/>
    <property type="match status" value="1"/>
</dbReference>
<dbReference type="SUPFAM" id="SSF53098">
    <property type="entry name" value="Ribonuclease H-like"/>
    <property type="match status" value="1"/>
</dbReference>
<dbReference type="AlphaFoldDB" id="A0AAV7UNM8"/>
<protein>
    <recommendedName>
        <fullName evidence="1">RNase H type-1 domain-containing protein</fullName>
    </recommendedName>
</protein>
<keyword evidence="3" id="KW-1185">Reference proteome</keyword>
<reference evidence="2" key="1">
    <citation type="journal article" date="2022" name="bioRxiv">
        <title>Sequencing and chromosome-scale assembly of the giantPleurodeles waltlgenome.</title>
        <authorList>
            <person name="Brown T."/>
            <person name="Elewa A."/>
            <person name="Iarovenko S."/>
            <person name="Subramanian E."/>
            <person name="Araus A.J."/>
            <person name="Petzold A."/>
            <person name="Susuki M."/>
            <person name="Suzuki K.-i.T."/>
            <person name="Hayashi T."/>
            <person name="Toyoda A."/>
            <person name="Oliveira C."/>
            <person name="Osipova E."/>
            <person name="Leigh N.D."/>
            <person name="Simon A."/>
            <person name="Yun M.H."/>
        </authorList>
    </citation>
    <scope>NUCLEOTIDE SEQUENCE</scope>
    <source>
        <strain evidence="2">20211129_DDA</strain>
        <tissue evidence="2">Liver</tissue>
    </source>
</reference>
<gene>
    <name evidence="2" type="ORF">NDU88_007376</name>
</gene>
<dbReference type="Pfam" id="PF00075">
    <property type="entry name" value="RNase_H"/>
    <property type="match status" value="1"/>
</dbReference>
<dbReference type="InterPro" id="IPR012337">
    <property type="entry name" value="RNaseH-like_sf"/>
</dbReference>
<evidence type="ECO:0000259" key="1">
    <source>
        <dbReference type="PROSITE" id="PS50879"/>
    </source>
</evidence>
<organism evidence="2 3">
    <name type="scientific">Pleurodeles waltl</name>
    <name type="common">Iberian ribbed newt</name>
    <dbReference type="NCBI Taxonomy" id="8319"/>
    <lineage>
        <taxon>Eukaryota</taxon>
        <taxon>Metazoa</taxon>
        <taxon>Chordata</taxon>
        <taxon>Craniata</taxon>
        <taxon>Vertebrata</taxon>
        <taxon>Euteleostomi</taxon>
        <taxon>Amphibia</taxon>
        <taxon>Batrachia</taxon>
        <taxon>Caudata</taxon>
        <taxon>Salamandroidea</taxon>
        <taxon>Salamandridae</taxon>
        <taxon>Pleurodelinae</taxon>
        <taxon>Pleurodeles</taxon>
    </lineage>
</organism>
<sequence length="207" mass="23226">MSLTNTDVDYIFDPKLQTQEFLQYELEYPVPANTLPIEQYHRVMYTNGSAQPAIGTKHQYSAACTVVSGYMEDNTFCPLHTFTQTLGDCTAHLAELKALLIALEHTDPAQPMLIVCDLYYLNYWRQNLFRDSKSNTIKHRLLWGKVADLKDTLPNVHVVHTLGHQRVGIHMAGNTLADEAAKSAVAMAIVAAVTAQERNLMQTYGLL</sequence>
<proteinExistence type="predicted"/>
<dbReference type="GO" id="GO:0004523">
    <property type="term" value="F:RNA-DNA hybrid ribonuclease activity"/>
    <property type="evidence" value="ECO:0007669"/>
    <property type="project" value="InterPro"/>
</dbReference>
<dbReference type="Proteomes" id="UP001066276">
    <property type="component" value="Chromosome 3_1"/>
</dbReference>
<dbReference type="InterPro" id="IPR036397">
    <property type="entry name" value="RNaseH_sf"/>
</dbReference>